<dbReference type="EMBL" id="EF153632">
    <property type="protein sequence ID" value="ABL96771.1"/>
    <property type="molecule type" value="Genomic_DNA"/>
</dbReference>
<dbReference type="RefSeq" id="YP_001039724.1">
    <property type="nucleotide sequence ID" value="NC_009015.1"/>
</dbReference>
<accession>A1YZU4</accession>
<dbReference type="KEGG" id="vg:4818252"/>
<evidence type="ECO:0000313" key="1">
    <source>
        <dbReference type="EMBL" id="ABL96771.1"/>
    </source>
</evidence>
<organism evidence="1 2">
    <name type="scientific">Burkholderia phage BcepF1</name>
    <dbReference type="NCBI Taxonomy" id="2886897"/>
    <lineage>
        <taxon>Viruses</taxon>
        <taxon>Duplodnaviria</taxon>
        <taxon>Heunggongvirae</taxon>
        <taxon>Uroviricota</taxon>
        <taxon>Caudoviricetes</taxon>
        <taxon>Lindbergviridae</taxon>
        <taxon>Bcepfunavirus</taxon>
        <taxon>Bcepfunavirus bcepF1</taxon>
    </lineage>
</organism>
<proteinExistence type="predicted"/>
<dbReference type="GeneID" id="4818252"/>
<name>A1YZU4_9CAUD</name>
<dbReference type="Proteomes" id="UP000001793">
    <property type="component" value="Segment"/>
</dbReference>
<evidence type="ECO:0000313" key="2">
    <source>
        <dbReference type="Proteomes" id="UP000001793"/>
    </source>
</evidence>
<reference evidence="1 2" key="1">
    <citation type="submission" date="2006-12" db="EMBL/GenBank/DDBJ databases">
        <title>Genomic analysis of Burkholderia ambifaria phage BcepF1, a member of the Bcep781- like phage supergroup.</title>
        <authorList>
            <person name="Summer E.J."/>
            <person name="Robinson S."/>
            <person name="Haines C."/>
            <person name="Adams B."/>
            <person name="Daggett M."/>
            <person name="Landua J."/>
            <person name="Swanson S."/>
            <person name="Vorndam W."/>
            <person name="Morrison W."/>
            <person name="Nail K."/>
            <person name="Gonzalez C."/>
            <person name="Young R."/>
        </authorList>
    </citation>
    <scope>NUCLEOTIDE SEQUENCE [LARGE SCALE GENOMIC DNA]</scope>
</reference>
<gene>
    <name evidence="1" type="ORF">BcepF1.040</name>
</gene>
<keyword evidence="2" id="KW-1185">Reference proteome</keyword>
<protein>
    <submittedName>
        <fullName evidence="1">Uncharacterized protein</fullName>
    </submittedName>
</protein>
<sequence>MMKSPNLIQADDLRTQNMSANLKGRWVSCRPIAVPATPRIFARFILAWGVFVGKYDALKWFEQ</sequence>